<reference evidence="5 6" key="1">
    <citation type="journal article" date="2014" name="Int. J. Syst. Evol. Microbiol.">
        <title>Arthrobacter pityocampae sp. nov., isolated from Thaumetopoea pityocampa (Lep., Thaumetopoeidae).</title>
        <authorList>
            <person name="Ince I.A."/>
            <person name="Demirbag Z."/>
            <person name="Kati H."/>
        </authorList>
    </citation>
    <scope>NUCLEOTIDE SEQUENCE [LARGE SCALE GENOMIC DNA]</scope>
    <source>
        <strain evidence="5 6">Tp2</strain>
    </source>
</reference>
<dbReference type="Pfam" id="PF07729">
    <property type="entry name" value="FCD"/>
    <property type="match status" value="1"/>
</dbReference>
<protein>
    <submittedName>
        <fullName evidence="5">FadR family transcriptional regulator</fullName>
    </submittedName>
</protein>
<evidence type="ECO:0000256" key="3">
    <source>
        <dbReference type="ARBA" id="ARBA00023163"/>
    </source>
</evidence>
<keyword evidence="1" id="KW-0805">Transcription regulation</keyword>
<sequence>MTGTEGAQGAAPLAEGLLSAPLPAVTRGDEIADRLITALAVGEYLPGSRLPPERELSLSLGVGRTAVREAIARLVSLGLLETRRGRQGGSFVTRQWERSSEQAVQRSLGARWASLRDLRETLCLLHGAVARSAAQNRTDDDVVVLGERLDVFRIAASGNASQAADAALHAAICAAAHNAVLTGLLAEAEARLNLAAPLHPWGPVDGVEAMEARALVDHERLVGLIVGGDEDGADAVARRHVRIDFEMIEAALEKAADA</sequence>
<dbReference type="PROSITE" id="PS51197">
    <property type="entry name" value="HTH_RRF2_2"/>
    <property type="match status" value="1"/>
</dbReference>
<dbReference type="Proteomes" id="UP000239297">
    <property type="component" value="Unassembled WGS sequence"/>
</dbReference>
<name>A0A2S5J1G4_9MICC</name>
<dbReference type="InterPro" id="IPR036388">
    <property type="entry name" value="WH-like_DNA-bd_sf"/>
</dbReference>
<dbReference type="InterPro" id="IPR000944">
    <property type="entry name" value="Tscrpt_reg_Rrf2"/>
</dbReference>
<dbReference type="GO" id="GO:0003700">
    <property type="term" value="F:DNA-binding transcription factor activity"/>
    <property type="evidence" value="ECO:0007669"/>
    <property type="project" value="InterPro"/>
</dbReference>
<keyword evidence="6" id="KW-1185">Reference proteome</keyword>
<dbReference type="EMBL" id="PRKW01000001">
    <property type="protein sequence ID" value="PPB50580.1"/>
    <property type="molecule type" value="Genomic_DNA"/>
</dbReference>
<evidence type="ECO:0000313" key="6">
    <source>
        <dbReference type="Proteomes" id="UP000239297"/>
    </source>
</evidence>
<dbReference type="RefSeq" id="WP_104119851.1">
    <property type="nucleotide sequence ID" value="NZ_PRKW01000001.1"/>
</dbReference>
<dbReference type="GO" id="GO:0003677">
    <property type="term" value="F:DNA binding"/>
    <property type="evidence" value="ECO:0007669"/>
    <property type="project" value="UniProtKB-KW"/>
</dbReference>
<dbReference type="PANTHER" id="PTHR43537:SF5">
    <property type="entry name" value="UXU OPERON TRANSCRIPTIONAL REGULATOR"/>
    <property type="match status" value="1"/>
</dbReference>
<evidence type="ECO:0000256" key="1">
    <source>
        <dbReference type="ARBA" id="ARBA00023015"/>
    </source>
</evidence>
<dbReference type="SUPFAM" id="SSF46785">
    <property type="entry name" value="Winged helix' DNA-binding domain"/>
    <property type="match status" value="1"/>
</dbReference>
<accession>A0A2S5J1G4</accession>
<dbReference type="SMART" id="SM00895">
    <property type="entry name" value="FCD"/>
    <property type="match status" value="1"/>
</dbReference>
<feature type="domain" description="HTH gntR-type" evidence="4">
    <location>
        <begin position="25"/>
        <end position="95"/>
    </location>
</feature>
<dbReference type="AlphaFoldDB" id="A0A2S5J1G4"/>
<evidence type="ECO:0000313" key="5">
    <source>
        <dbReference type="EMBL" id="PPB50580.1"/>
    </source>
</evidence>
<dbReference type="Pfam" id="PF00392">
    <property type="entry name" value="GntR"/>
    <property type="match status" value="1"/>
</dbReference>
<dbReference type="PROSITE" id="PS50949">
    <property type="entry name" value="HTH_GNTR"/>
    <property type="match status" value="1"/>
</dbReference>
<dbReference type="PANTHER" id="PTHR43537">
    <property type="entry name" value="TRANSCRIPTIONAL REGULATOR, GNTR FAMILY"/>
    <property type="match status" value="1"/>
</dbReference>
<dbReference type="Gene3D" id="1.20.120.530">
    <property type="entry name" value="GntR ligand-binding domain-like"/>
    <property type="match status" value="1"/>
</dbReference>
<gene>
    <name evidence="5" type="ORF">C4K88_01440</name>
</gene>
<evidence type="ECO:0000259" key="4">
    <source>
        <dbReference type="PROSITE" id="PS50949"/>
    </source>
</evidence>
<dbReference type="SMART" id="SM00345">
    <property type="entry name" value="HTH_GNTR"/>
    <property type="match status" value="1"/>
</dbReference>
<dbReference type="OrthoDB" id="9784718at2"/>
<dbReference type="InterPro" id="IPR008920">
    <property type="entry name" value="TF_FadR/GntR_C"/>
</dbReference>
<dbReference type="CDD" id="cd07377">
    <property type="entry name" value="WHTH_GntR"/>
    <property type="match status" value="1"/>
</dbReference>
<dbReference type="SUPFAM" id="SSF48008">
    <property type="entry name" value="GntR ligand-binding domain-like"/>
    <property type="match status" value="1"/>
</dbReference>
<dbReference type="InterPro" id="IPR000524">
    <property type="entry name" value="Tscrpt_reg_HTH_GntR"/>
</dbReference>
<dbReference type="PRINTS" id="PR00035">
    <property type="entry name" value="HTHGNTR"/>
</dbReference>
<dbReference type="Gene3D" id="1.10.10.10">
    <property type="entry name" value="Winged helix-like DNA-binding domain superfamily/Winged helix DNA-binding domain"/>
    <property type="match status" value="1"/>
</dbReference>
<keyword evidence="3" id="KW-0804">Transcription</keyword>
<evidence type="ECO:0000256" key="2">
    <source>
        <dbReference type="ARBA" id="ARBA00023125"/>
    </source>
</evidence>
<organism evidence="5 6">
    <name type="scientific">Arthrobacter pityocampae</name>
    <dbReference type="NCBI Taxonomy" id="547334"/>
    <lineage>
        <taxon>Bacteria</taxon>
        <taxon>Bacillati</taxon>
        <taxon>Actinomycetota</taxon>
        <taxon>Actinomycetes</taxon>
        <taxon>Micrococcales</taxon>
        <taxon>Micrococcaceae</taxon>
        <taxon>Arthrobacter</taxon>
    </lineage>
</organism>
<dbReference type="InterPro" id="IPR011711">
    <property type="entry name" value="GntR_C"/>
</dbReference>
<proteinExistence type="predicted"/>
<comment type="caution">
    <text evidence="5">The sequence shown here is derived from an EMBL/GenBank/DDBJ whole genome shotgun (WGS) entry which is preliminary data.</text>
</comment>
<dbReference type="InterPro" id="IPR036390">
    <property type="entry name" value="WH_DNA-bd_sf"/>
</dbReference>
<keyword evidence="2" id="KW-0238">DNA-binding</keyword>